<evidence type="ECO:0000313" key="7">
    <source>
        <dbReference type="EMBL" id="SDG28838.1"/>
    </source>
</evidence>
<evidence type="ECO:0000259" key="6">
    <source>
        <dbReference type="PROSITE" id="PS50983"/>
    </source>
</evidence>
<dbReference type="GO" id="GO:0030288">
    <property type="term" value="C:outer membrane-bounded periplasmic space"/>
    <property type="evidence" value="ECO:0007669"/>
    <property type="project" value="TreeGrafter"/>
</dbReference>
<dbReference type="InterPro" id="IPR002491">
    <property type="entry name" value="ABC_transptr_periplasmic_BD"/>
</dbReference>
<dbReference type="OrthoDB" id="1846031at2"/>
<comment type="subcellular location">
    <subcellularLocation>
        <location evidence="1">Cell envelope</location>
    </subcellularLocation>
</comment>
<organism evidence="7 8">
    <name type="scientific">Sinosporangium album</name>
    <dbReference type="NCBI Taxonomy" id="504805"/>
    <lineage>
        <taxon>Bacteria</taxon>
        <taxon>Bacillati</taxon>
        <taxon>Actinomycetota</taxon>
        <taxon>Actinomycetes</taxon>
        <taxon>Streptosporangiales</taxon>
        <taxon>Streptosporangiaceae</taxon>
        <taxon>Sinosporangium</taxon>
    </lineage>
</organism>
<dbReference type="GO" id="GO:1901678">
    <property type="term" value="P:iron coordination entity transport"/>
    <property type="evidence" value="ECO:0007669"/>
    <property type="project" value="UniProtKB-ARBA"/>
</dbReference>
<accession>A0A1G7T0V2</accession>
<gene>
    <name evidence="7" type="ORF">SAMN05421505_10350</name>
</gene>
<keyword evidence="8" id="KW-1185">Reference proteome</keyword>
<dbReference type="PANTHER" id="PTHR30532:SF24">
    <property type="entry name" value="FERRIC ENTEROBACTIN-BINDING PERIPLASMIC PROTEIN FEPB"/>
    <property type="match status" value="1"/>
</dbReference>
<dbReference type="PROSITE" id="PS50983">
    <property type="entry name" value="FE_B12_PBP"/>
    <property type="match status" value="1"/>
</dbReference>
<feature type="signal peptide" evidence="5">
    <location>
        <begin position="1"/>
        <end position="25"/>
    </location>
</feature>
<dbReference type="Gene3D" id="3.40.50.1980">
    <property type="entry name" value="Nitrogenase molybdenum iron protein domain"/>
    <property type="match status" value="2"/>
</dbReference>
<keyword evidence="4 5" id="KW-0732">Signal</keyword>
<dbReference type="PROSITE" id="PS51257">
    <property type="entry name" value="PROKAR_LIPOPROTEIN"/>
    <property type="match status" value="1"/>
</dbReference>
<dbReference type="RefSeq" id="WP_093168241.1">
    <property type="nucleotide sequence ID" value="NZ_FNCN01000003.1"/>
</dbReference>
<keyword evidence="3" id="KW-0813">Transport</keyword>
<protein>
    <submittedName>
        <fullName evidence="7">Iron complex transport system substrate-binding protein</fullName>
    </submittedName>
</protein>
<comment type="similarity">
    <text evidence="2">Belongs to the bacterial solute-binding protein 8 family.</text>
</comment>
<evidence type="ECO:0000256" key="2">
    <source>
        <dbReference type="ARBA" id="ARBA00008814"/>
    </source>
</evidence>
<dbReference type="PANTHER" id="PTHR30532">
    <property type="entry name" value="IRON III DICITRATE-BINDING PERIPLASMIC PROTEIN"/>
    <property type="match status" value="1"/>
</dbReference>
<dbReference type="STRING" id="504805.SAMN05421505_10350"/>
<dbReference type="CDD" id="cd01146">
    <property type="entry name" value="FhuD"/>
    <property type="match status" value="1"/>
</dbReference>
<feature type="domain" description="Fe/B12 periplasmic-binding" evidence="6">
    <location>
        <begin position="73"/>
        <end position="352"/>
    </location>
</feature>
<evidence type="ECO:0000256" key="4">
    <source>
        <dbReference type="ARBA" id="ARBA00022729"/>
    </source>
</evidence>
<evidence type="ECO:0000256" key="5">
    <source>
        <dbReference type="SAM" id="SignalP"/>
    </source>
</evidence>
<evidence type="ECO:0000256" key="1">
    <source>
        <dbReference type="ARBA" id="ARBA00004196"/>
    </source>
</evidence>
<reference evidence="7 8" key="1">
    <citation type="submission" date="2016-10" db="EMBL/GenBank/DDBJ databases">
        <authorList>
            <person name="de Groot N.N."/>
        </authorList>
    </citation>
    <scope>NUCLEOTIDE SEQUENCE [LARGE SCALE GENOMIC DNA]</scope>
    <source>
        <strain evidence="7 8">CPCC 201354</strain>
    </source>
</reference>
<evidence type="ECO:0000256" key="3">
    <source>
        <dbReference type="ARBA" id="ARBA00022448"/>
    </source>
</evidence>
<sequence>MLAAARSRSRIAFTAVAALASLALAACSGTTTNAPTGASAAPAASSAAPAADAFPVTIPTAHGDVTIQQKPQRVVTWGWSTQDAVLALGVVPVAMPTYAYGGDAQGILPWNAAKLKELGGTPPALLPSSDSGEVPIEEIIEAKPDVILAPYSGLTKEEHDKLNKVAPTVSYPDKPWATSWQQQIEIVGKALGLSAEATALREKADAHIAKLGTDNPDLKGRSFVYGAVNANDQFTIYRGSDPRVELLVQLGMTESPSVKELDADPKAGSYFYSISYENVSKIKTDVLVMYFATQKDVDTFVADPVIAALPAVKEKRFAPIVGESFVMASSAPTVLSIPWMLDQYVPQLAAVATKVGG</sequence>
<dbReference type="SUPFAM" id="SSF53807">
    <property type="entry name" value="Helical backbone' metal receptor"/>
    <property type="match status" value="1"/>
</dbReference>
<dbReference type="InterPro" id="IPR051313">
    <property type="entry name" value="Bact_iron-sidero_bind"/>
</dbReference>
<evidence type="ECO:0000313" key="8">
    <source>
        <dbReference type="Proteomes" id="UP000198923"/>
    </source>
</evidence>
<feature type="chain" id="PRO_5039060755" evidence="5">
    <location>
        <begin position="26"/>
        <end position="357"/>
    </location>
</feature>
<dbReference type="AlphaFoldDB" id="A0A1G7T0V2"/>
<proteinExistence type="inferred from homology"/>
<dbReference type="EMBL" id="FNCN01000003">
    <property type="protein sequence ID" value="SDG28838.1"/>
    <property type="molecule type" value="Genomic_DNA"/>
</dbReference>
<dbReference type="Pfam" id="PF01497">
    <property type="entry name" value="Peripla_BP_2"/>
    <property type="match status" value="1"/>
</dbReference>
<name>A0A1G7T0V2_9ACTN</name>
<dbReference type="Proteomes" id="UP000198923">
    <property type="component" value="Unassembled WGS sequence"/>
</dbReference>